<name>A0A645FXJ4_9ZZZZ</name>
<sequence>MTYCLRGEREKPMRKLLRISMYVLILFTITAIGTGCSQDPEILHVWFANSESDFSITGLYVRTESGSWSSSFIPTNQVLPTNQYFEFDIPLDQGSSTEYYVTVLHDSTQVLLQKDPLDNPLSILHWSSTTRYKHITITTDLEGNPIVSGEGGADYFLDEFSAYTKVSWQ</sequence>
<keyword evidence="1" id="KW-0812">Transmembrane</keyword>
<feature type="transmembrane region" description="Helical" evidence="1">
    <location>
        <begin position="16"/>
        <end position="35"/>
    </location>
</feature>
<organism evidence="2">
    <name type="scientific">bioreactor metagenome</name>
    <dbReference type="NCBI Taxonomy" id="1076179"/>
    <lineage>
        <taxon>unclassified sequences</taxon>
        <taxon>metagenomes</taxon>
        <taxon>ecological metagenomes</taxon>
    </lineage>
</organism>
<gene>
    <name evidence="2" type="ORF">SDC9_165792</name>
</gene>
<evidence type="ECO:0000313" key="2">
    <source>
        <dbReference type="EMBL" id="MPN18432.1"/>
    </source>
</evidence>
<evidence type="ECO:0000256" key="1">
    <source>
        <dbReference type="SAM" id="Phobius"/>
    </source>
</evidence>
<comment type="caution">
    <text evidence="2">The sequence shown here is derived from an EMBL/GenBank/DDBJ whole genome shotgun (WGS) entry which is preliminary data.</text>
</comment>
<keyword evidence="1" id="KW-0472">Membrane</keyword>
<dbReference type="AlphaFoldDB" id="A0A645FXJ4"/>
<accession>A0A645FXJ4</accession>
<dbReference type="EMBL" id="VSSQ01065760">
    <property type="protein sequence ID" value="MPN18432.1"/>
    <property type="molecule type" value="Genomic_DNA"/>
</dbReference>
<proteinExistence type="predicted"/>
<reference evidence="2" key="1">
    <citation type="submission" date="2019-08" db="EMBL/GenBank/DDBJ databases">
        <authorList>
            <person name="Kucharzyk K."/>
            <person name="Murdoch R.W."/>
            <person name="Higgins S."/>
            <person name="Loffler F."/>
        </authorList>
    </citation>
    <scope>NUCLEOTIDE SEQUENCE</scope>
</reference>
<protein>
    <submittedName>
        <fullName evidence="2">Uncharacterized protein</fullName>
    </submittedName>
</protein>
<keyword evidence="1" id="KW-1133">Transmembrane helix</keyword>